<comment type="caution">
    <text evidence="2">The sequence shown here is derived from an EMBL/GenBank/DDBJ whole genome shotgun (WGS) entry which is preliminary data.</text>
</comment>
<dbReference type="InterPro" id="IPR046147">
    <property type="entry name" value="DUF6149"/>
</dbReference>
<dbReference type="Proteomes" id="UP001597139">
    <property type="component" value="Unassembled WGS sequence"/>
</dbReference>
<organism evidence="2 3">
    <name type="scientific">Halolamina litorea</name>
    <dbReference type="NCBI Taxonomy" id="1515593"/>
    <lineage>
        <taxon>Archaea</taxon>
        <taxon>Methanobacteriati</taxon>
        <taxon>Methanobacteriota</taxon>
        <taxon>Stenosarchaea group</taxon>
        <taxon>Halobacteria</taxon>
        <taxon>Halobacteriales</taxon>
        <taxon>Haloferacaceae</taxon>
    </lineage>
</organism>
<sequence>MRLYQTWRNYAAQVVLERDIPVVSDRMRSWLVGMHADFFTEHSARDAAARRPLFAALFEGAIDAYLEALDEGFPESQAREITHIQGTWTFINHGWGELLEFPPEEATAYYERYHAFFDRHDCSPEDPLGSFAPAGGLPDAPETPGRLNGDYPFAEPGLDDGVYVVAEKSDVRLHCGADEEAKPNTGADGAEAARADD</sequence>
<name>A0ABD6BMD6_9EURY</name>
<evidence type="ECO:0000256" key="1">
    <source>
        <dbReference type="SAM" id="MobiDB-lite"/>
    </source>
</evidence>
<feature type="region of interest" description="Disordered" evidence="1">
    <location>
        <begin position="127"/>
        <end position="152"/>
    </location>
</feature>
<evidence type="ECO:0000313" key="3">
    <source>
        <dbReference type="Proteomes" id="UP001597139"/>
    </source>
</evidence>
<keyword evidence="3" id="KW-1185">Reference proteome</keyword>
<feature type="region of interest" description="Disordered" evidence="1">
    <location>
        <begin position="176"/>
        <end position="197"/>
    </location>
</feature>
<accession>A0ABD6BMD6</accession>
<dbReference type="AlphaFoldDB" id="A0ABD6BMD6"/>
<dbReference type="EMBL" id="JBHUCZ010000001">
    <property type="protein sequence ID" value="MFD1566217.1"/>
    <property type="molecule type" value="Genomic_DNA"/>
</dbReference>
<evidence type="ECO:0000313" key="2">
    <source>
        <dbReference type="EMBL" id="MFD1566217.1"/>
    </source>
</evidence>
<protein>
    <submittedName>
        <fullName evidence="2">DUF6149 family protein</fullName>
    </submittedName>
</protein>
<dbReference type="RefSeq" id="WP_267645487.1">
    <property type="nucleotide sequence ID" value="NZ_JANHGR010000001.1"/>
</dbReference>
<reference evidence="2 3" key="1">
    <citation type="journal article" date="2019" name="Int. J. Syst. Evol. Microbiol.">
        <title>The Global Catalogue of Microorganisms (GCM) 10K type strain sequencing project: providing services to taxonomists for standard genome sequencing and annotation.</title>
        <authorList>
            <consortium name="The Broad Institute Genomics Platform"/>
            <consortium name="The Broad Institute Genome Sequencing Center for Infectious Disease"/>
            <person name="Wu L."/>
            <person name="Ma J."/>
        </authorList>
    </citation>
    <scope>NUCLEOTIDE SEQUENCE [LARGE SCALE GENOMIC DNA]</scope>
    <source>
        <strain evidence="2 3">CGMCC 1.12859</strain>
    </source>
</reference>
<dbReference type="Pfam" id="PF19646">
    <property type="entry name" value="DUF6149"/>
    <property type="match status" value="1"/>
</dbReference>
<gene>
    <name evidence="2" type="ORF">ACFSAU_01810</name>
</gene>
<proteinExistence type="predicted"/>